<evidence type="ECO:0000313" key="5">
    <source>
        <dbReference type="EMBL" id="MVA95998.1"/>
    </source>
</evidence>
<keyword evidence="1 2" id="KW-0456">Lyase</keyword>
<comment type="caution">
    <text evidence="5">The sequence shown here is derived from an EMBL/GenBank/DDBJ whole genome shotgun (WGS) entry which is preliminary data.</text>
</comment>
<dbReference type="PANTHER" id="PTHR12128">
    <property type="entry name" value="DIHYDRODIPICOLINATE SYNTHASE"/>
    <property type="match status" value="1"/>
</dbReference>
<keyword evidence="6" id="KW-1185">Reference proteome</keyword>
<organism evidence="5 6">
    <name type="scientific">Nitratireductor arenosus</name>
    <dbReference type="NCBI Taxonomy" id="2682096"/>
    <lineage>
        <taxon>Bacteria</taxon>
        <taxon>Pseudomonadati</taxon>
        <taxon>Pseudomonadota</taxon>
        <taxon>Alphaproteobacteria</taxon>
        <taxon>Hyphomicrobiales</taxon>
        <taxon>Phyllobacteriaceae</taxon>
        <taxon>Nitratireductor</taxon>
    </lineage>
</organism>
<evidence type="ECO:0000256" key="3">
    <source>
        <dbReference type="PIRSR" id="PIRSR001365-1"/>
    </source>
</evidence>
<name>A0A844QD04_9HYPH</name>
<evidence type="ECO:0000256" key="1">
    <source>
        <dbReference type="ARBA" id="ARBA00023239"/>
    </source>
</evidence>
<evidence type="ECO:0000256" key="2">
    <source>
        <dbReference type="PIRNR" id="PIRNR001365"/>
    </source>
</evidence>
<dbReference type="Pfam" id="PF00701">
    <property type="entry name" value="DHDPS"/>
    <property type="match status" value="1"/>
</dbReference>
<proteinExistence type="inferred from homology"/>
<dbReference type="SUPFAM" id="SSF51569">
    <property type="entry name" value="Aldolase"/>
    <property type="match status" value="1"/>
</dbReference>
<dbReference type="CDD" id="cd00408">
    <property type="entry name" value="DHDPS-like"/>
    <property type="match status" value="1"/>
</dbReference>
<accession>A0A844QD04</accession>
<dbReference type="SMART" id="SM01130">
    <property type="entry name" value="DHDPS"/>
    <property type="match status" value="1"/>
</dbReference>
<dbReference type="RefSeq" id="WP_156710871.1">
    <property type="nucleotide sequence ID" value="NZ_WPHG01000001.1"/>
</dbReference>
<dbReference type="InterPro" id="IPR002220">
    <property type="entry name" value="DapA-like"/>
</dbReference>
<dbReference type="GO" id="GO:0008840">
    <property type="term" value="F:4-hydroxy-tetrahydrodipicolinate synthase activity"/>
    <property type="evidence" value="ECO:0007669"/>
    <property type="project" value="TreeGrafter"/>
</dbReference>
<dbReference type="PANTHER" id="PTHR12128:SF72">
    <property type="entry name" value="DIHYDRODIPICOLINATE SYNTHASE"/>
    <property type="match status" value="1"/>
</dbReference>
<dbReference type="EMBL" id="WPHG01000001">
    <property type="protein sequence ID" value="MVA95998.1"/>
    <property type="molecule type" value="Genomic_DNA"/>
</dbReference>
<evidence type="ECO:0000256" key="4">
    <source>
        <dbReference type="PIRSR" id="PIRSR001365-2"/>
    </source>
</evidence>
<dbReference type="AlphaFoldDB" id="A0A844QD04"/>
<dbReference type="PIRSF" id="PIRSF001365">
    <property type="entry name" value="DHDPS"/>
    <property type="match status" value="1"/>
</dbReference>
<dbReference type="Gene3D" id="3.20.20.70">
    <property type="entry name" value="Aldolase class I"/>
    <property type="match status" value="1"/>
</dbReference>
<feature type="active site" description="Proton donor/acceptor" evidence="3">
    <location>
        <position position="135"/>
    </location>
</feature>
<dbReference type="InterPro" id="IPR013785">
    <property type="entry name" value="Aldolase_TIM"/>
</dbReference>
<gene>
    <name evidence="5" type="ORF">GN330_01840</name>
</gene>
<reference evidence="5 6" key="1">
    <citation type="submission" date="2019-12" db="EMBL/GenBank/DDBJ databases">
        <title>Nitratireductor arenosus sp. nov., Isolated from sea sand, Jeju island, South Korea.</title>
        <authorList>
            <person name="Kim W."/>
        </authorList>
    </citation>
    <scope>NUCLEOTIDE SEQUENCE [LARGE SCALE GENOMIC DNA]</scope>
    <source>
        <strain evidence="5 6">CAU 1489</strain>
    </source>
</reference>
<evidence type="ECO:0000313" key="6">
    <source>
        <dbReference type="Proteomes" id="UP000463224"/>
    </source>
</evidence>
<sequence length="302" mass="33035">MINWTGVFPAVTTKLKADGSLDLDATRRSVDRLVVNGVSAVIMLPMLGENASLRADEREAVIEAARDVVAGRVPVLTGLADLSEDAAAAAARDYRRMGVDGLMVFPSLAYRTDPRETVAWYRAVGAASDLPIMIYNNPLAYRVDVGPDELEALADVDTIMCVKEECGDPRRITDIYNRVGDRYAVFCGIDDLIVESVAVGAVGWVSGMTNVWPAECVALFEMCKADRYAEARALYRLLMPAFHLDTSVKLVQYIKFAEHLVYGAPEHVRRPRLDLVGEERAEVEAVVTATIDALKQRAAKAA</sequence>
<feature type="binding site" evidence="4">
    <location>
        <position position="205"/>
    </location>
    <ligand>
        <name>pyruvate</name>
        <dbReference type="ChEBI" id="CHEBI:15361"/>
    </ligand>
</feature>
<feature type="active site" description="Schiff-base intermediate with substrate" evidence="3">
    <location>
        <position position="163"/>
    </location>
</feature>
<dbReference type="Proteomes" id="UP000463224">
    <property type="component" value="Unassembled WGS sequence"/>
</dbReference>
<comment type="similarity">
    <text evidence="2">Belongs to the DapA family.</text>
</comment>
<protein>
    <submittedName>
        <fullName evidence="5">Dihydrodipicolinate synthase family protein</fullName>
    </submittedName>
</protein>